<dbReference type="RefSeq" id="WP_028380905.1">
    <property type="nucleotide sequence ID" value="NZ_CAAAIT010000003.1"/>
</dbReference>
<sequence>MQTPIDASIVRSLQQQLDQYDNRGPFCISPDGEAQLYEGIEKYEGTRYASAKSYIERYHLNIDPNASSDPQFFRKKFIDYIQNHPFPQYNDDPAIRKTRPEEATTTMEQFFGKQGAELYQLALEEEMHSKDYRNAVVIKSTSHFDGPKWLERPVVVVGGPSASGKSFAAQAAVEKAKEFLAADYSDMSGNHVIAADGGIVREVSQMRKLVIQLANNQGYTGVEDLYKKSKKYMESVKDCVREAAFLSPELGVVIPETFTDPLKGKKLLKQIEKLDNTKHIFTRVVGHNDTVFKKVVAFMGSRRAWKTDNFNQEALDLNKSGLAESKAYGKGGFKWGKFFSKEAEDWFRHKSKDKLYMHITNDLILLKPDPNQPGNWIDANQNDDGARLFSEKAYKEWKALTSGPDPDAALSPKPSLIDYCKAHSKSQITTSPQIDFLVAQKKVEQKIALGHQKINKLMTQTPVNEEKIRCLKTREALLEGIMNFSLKNLDRLEDIGQMKAQVEEQLFTLRIDHNAKKILSKRTMNTVNEFIETLDKATKEFENNPNFYEKSNNTVFFKRKYNEVLKQLENIDQQEEQTTPNGPF</sequence>
<name>A0ABY6T2L1_9GAMM</name>
<proteinExistence type="predicted"/>
<dbReference type="Proteomes" id="UP000277577">
    <property type="component" value="Chromosome"/>
</dbReference>
<gene>
    <name evidence="1" type="ORF">NCTC11976_00052</name>
</gene>
<keyword evidence="2" id="KW-1185">Reference proteome</keyword>
<reference evidence="1 2" key="1">
    <citation type="submission" date="2018-12" db="EMBL/GenBank/DDBJ databases">
        <authorList>
            <consortium name="Pathogen Informatics"/>
        </authorList>
    </citation>
    <scope>NUCLEOTIDE SEQUENCE [LARGE SCALE GENOMIC DNA]</scope>
    <source>
        <strain evidence="1 2">NCTC11976</strain>
    </source>
</reference>
<organism evidence="1 2">
    <name type="scientific">Legionella cherrii</name>
    <dbReference type="NCBI Taxonomy" id="28084"/>
    <lineage>
        <taxon>Bacteria</taxon>
        <taxon>Pseudomonadati</taxon>
        <taxon>Pseudomonadota</taxon>
        <taxon>Gammaproteobacteria</taxon>
        <taxon>Legionellales</taxon>
        <taxon>Legionellaceae</taxon>
        <taxon>Legionella</taxon>
    </lineage>
</organism>
<protein>
    <recommendedName>
        <fullName evidence="3">Coiled-coil protein</fullName>
    </recommendedName>
</protein>
<dbReference type="EMBL" id="LR134173">
    <property type="protein sequence ID" value="VEB32560.1"/>
    <property type="molecule type" value="Genomic_DNA"/>
</dbReference>
<accession>A0ABY6T2L1</accession>
<evidence type="ECO:0008006" key="3">
    <source>
        <dbReference type="Google" id="ProtNLM"/>
    </source>
</evidence>
<evidence type="ECO:0000313" key="2">
    <source>
        <dbReference type="Proteomes" id="UP000277577"/>
    </source>
</evidence>
<evidence type="ECO:0000313" key="1">
    <source>
        <dbReference type="EMBL" id="VEB32560.1"/>
    </source>
</evidence>